<dbReference type="Pfam" id="PF16571">
    <property type="entry name" value="FBP_C"/>
    <property type="match status" value="1"/>
</dbReference>
<reference evidence="2 3" key="1">
    <citation type="submission" date="2018-06" db="EMBL/GenBank/DDBJ databases">
        <authorList>
            <consortium name="Pathogen Informatics"/>
            <person name="Doyle S."/>
        </authorList>
    </citation>
    <scope>NUCLEOTIDE SEQUENCE [LARGE SCALE GENOMIC DNA]</scope>
    <source>
        <strain evidence="2 3">NCTC1934</strain>
    </source>
</reference>
<dbReference type="Proteomes" id="UP000255467">
    <property type="component" value="Unassembled WGS sequence"/>
</dbReference>
<gene>
    <name evidence="2" type="ORF">NCTC1934_02927</name>
</gene>
<feature type="domain" description="Elongation factor G-binding protein C-terminal treble-clef zinc-finger" evidence="1">
    <location>
        <begin position="1"/>
        <end position="81"/>
    </location>
</feature>
<protein>
    <recommendedName>
        <fullName evidence="1">Elongation factor G-binding protein C-terminal treble-clef zinc-finger domain-containing protein</fullName>
    </recommendedName>
</protein>
<evidence type="ECO:0000259" key="1">
    <source>
        <dbReference type="Pfam" id="PF16571"/>
    </source>
</evidence>
<dbReference type="InterPro" id="IPR032330">
    <property type="entry name" value="EF-G-binding_C"/>
</dbReference>
<dbReference type="STRING" id="1406858.GCA_000710895_05904"/>
<dbReference type="EMBL" id="UGRY01000002">
    <property type="protein sequence ID" value="SUA77233.1"/>
    <property type="molecule type" value="Genomic_DNA"/>
</dbReference>
<sequence length="83" mass="8887">MCELCHAVHRVGGTNLFTARKAGAVGKAGNSVGTYVCADFCCSLYVRGRKPLGANQPEQALPTEARIEHLTRRLDGFVARVLG</sequence>
<accession>A0A378YKF9</accession>
<dbReference type="AlphaFoldDB" id="A0A378YKF9"/>
<name>A0A378YKF9_9NOCA</name>
<evidence type="ECO:0000313" key="3">
    <source>
        <dbReference type="Proteomes" id="UP000255467"/>
    </source>
</evidence>
<proteinExistence type="predicted"/>
<keyword evidence="3" id="KW-1185">Reference proteome</keyword>
<evidence type="ECO:0000313" key="2">
    <source>
        <dbReference type="EMBL" id="SUA77233.1"/>
    </source>
</evidence>
<organism evidence="2 3">
    <name type="scientific">Nocardia otitidiscaviarum</name>
    <dbReference type="NCBI Taxonomy" id="1823"/>
    <lineage>
        <taxon>Bacteria</taxon>
        <taxon>Bacillati</taxon>
        <taxon>Actinomycetota</taxon>
        <taxon>Actinomycetes</taxon>
        <taxon>Mycobacteriales</taxon>
        <taxon>Nocardiaceae</taxon>
        <taxon>Nocardia</taxon>
    </lineage>
</organism>